<keyword evidence="5 9" id="KW-0472">Membrane</keyword>
<keyword evidence="2 9" id="KW-0812">Transmembrane</keyword>
<sequence length="420" mass="45173">MYAEGGGRSPGAVGAVPSCIGLEGAESLRPVNACAGAQGNGSQSGSQESSSGSLDTMEVPAGAALTLRLLIAAVYLAVCAVGLVGNVLVMVLVRARQKRRPSALNCFVLNLAATDFQFVLTLPFWAVDTARDFSWPFGSAMCKIVLSLTVLNMYASAFFLSAMSIARYFTVACALRRHSLDSGGSVCCGRATPGWVCGLLWVAASLATAPTALFSTVASVAGERLCLLRFPDGGWDWLALYHVQKITVAFLLPLATLSACYLLLVRFVRSRPRPWLRGAAPGSSGTPSSSRGSSRVTRSVTVVVLAFFLCWLPNHAITLWGVLVKFNAVPWDRAYYLVHSYLFPVTICLAHANSCLNPLLYCLLRPEFRQLLWELCCRRCRRDRLLSTRSAKGGPASSAPGPAPRQWRSSSRSESPQPLD</sequence>
<dbReference type="AlphaFoldDB" id="F7D0Y8"/>
<evidence type="ECO:0000256" key="8">
    <source>
        <dbReference type="SAM" id="MobiDB-lite"/>
    </source>
</evidence>
<dbReference type="GO" id="GO:0019957">
    <property type="term" value="F:C-C chemokine binding"/>
    <property type="evidence" value="ECO:0000318"/>
    <property type="project" value="GO_Central"/>
</dbReference>
<dbReference type="Proteomes" id="UP000002280">
    <property type="component" value="Chromosome 1"/>
</dbReference>
<dbReference type="InParanoid" id="F7D0Y8"/>
<dbReference type="SUPFAM" id="SSF81321">
    <property type="entry name" value="Family A G protein-coupled receptor-like"/>
    <property type="match status" value="1"/>
</dbReference>
<proteinExistence type="predicted"/>
<dbReference type="GO" id="GO:0006955">
    <property type="term" value="P:immune response"/>
    <property type="evidence" value="ECO:0000318"/>
    <property type="project" value="GO_Central"/>
</dbReference>
<reference evidence="10" key="2">
    <citation type="submission" date="2025-08" db="UniProtKB">
        <authorList>
            <consortium name="Ensembl"/>
        </authorList>
    </citation>
    <scope>IDENTIFICATION</scope>
</reference>
<dbReference type="InterPro" id="IPR000276">
    <property type="entry name" value="GPCR_Rhodpsn"/>
</dbReference>
<reference evidence="10" key="3">
    <citation type="submission" date="2025-09" db="UniProtKB">
        <authorList>
            <consortium name="Ensembl"/>
        </authorList>
    </citation>
    <scope>IDENTIFICATION</scope>
</reference>
<feature type="transmembrane region" description="Helical" evidence="9">
    <location>
        <begin position="341"/>
        <end position="364"/>
    </location>
</feature>
<evidence type="ECO:0000256" key="3">
    <source>
        <dbReference type="ARBA" id="ARBA00022989"/>
    </source>
</evidence>
<keyword evidence="7" id="KW-0807">Transducer</keyword>
<evidence type="ECO:0000256" key="5">
    <source>
        <dbReference type="ARBA" id="ARBA00023136"/>
    </source>
</evidence>
<evidence type="ECO:0000256" key="1">
    <source>
        <dbReference type="ARBA" id="ARBA00004370"/>
    </source>
</evidence>
<dbReference type="OMA" id="WDTSYYT"/>
<dbReference type="STRING" id="13616.ENSMODP00000037892"/>
<dbReference type="GO" id="GO:0016493">
    <property type="term" value="F:C-C chemokine receptor activity"/>
    <property type="evidence" value="ECO:0000318"/>
    <property type="project" value="GO_Central"/>
</dbReference>
<feature type="compositionally biased region" description="Low complexity" evidence="8">
    <location>
        <begin position="389"/>
        <end position="400"/>
    </location>
</feature>
<keyword evidence="3 9" id="KW-1133">Transmembrane helix</keyword>
<dbReference type="PANTHER" id="PTHR10489:SF951">
    <property type="entry name" value="RELAXIN FAMILY PEPTIDE_INSL5 RECEPTOR 4"/>
    <property type="match status" value="1"/>
</dbReference>
<dbReference type="GO" id="GO:0019722">
    <property type="term" value="P:calcium-mediated signaling"/>
    <property type="evidence" value="ECO:0000318"/>
    <property type="project" value="GO_Central"/>
</dbReference>
<feature type="transmembrane region" description="Helical" evidence="9">
    <location>
        <begin position="145"/>
        <end position="169"/>
    </location>
</feature>
<evidence type="ECO:0000313" key="11">
    <source>
        <dbReference type="Proteomes" id="UP000002280"/>
    </source>
</evidence>
<dbReference type="Pfam" id="PF00001">
    <property type="entry name" value="7tm_1"/>
    <property type="match status" value="1"/>
</dbReference>
<keyword evidence="6" id="KW-0675">Receptor</keyword>
<dbReference type="InterPro" id="IPR050119">
    <property type="entry name" value="CCR1-9-like"/>
</dbReference>
<feature type="region of interest" description="Disordered" evidence="8">
    <location>
        <begin position="389"/>
        <end position="420"/>
    </location>
</feature>
<keyword evidence="11" id="KW-1185">Reference proteome</keyword>
<dbReference type="Bgee" id="ENSMODG00000025367">
    <property type="expression patterns" value="Expressed in liver and 2 other cell types or tissues"/>
</dbReference>
<comment type="subcellular location">
    <subcellularLocation>
        <location evidence="1">Membrane</location>
    </subcellularLocation>
</comment>
<dbReference type="GO" id="GO:0009897">
    <property type="term" value="C:external side of plasma membrane"/>
    <property type="evidence" value="ECO:0000318"/>
    <property type="project" value="GO_Central"/>
</dbReference>
<evidence type="ECO:0000256" key="7">
    <source>
        <dbReference type="ARBA" id="ARBA00023224"/>
    </source>
</evidence>
<evidence type="ECO:0000256" key="2">
    <source>
        <dbReference type="ARBA" id="ARBA00022692"/>
    </source>
</evidence>
<evidence type="ECO:0000313" key="10">
    <source>
        <dbReference type="Ensembl" id="ENSMODP00000037892.2"/>
    </source>
</evidence>
<dbReference type="HOGENOM" id="CLU_009579_8_1_1"/>
<feature type="transmembrane region" description="Helical" evidence="9">
    <location>
        <begin position="199"/>
        <end position="221"/>
    </location>
</feature>
<feature type="compositionally biased region" description="Polar residues" evidence="8">
    <location>
        <begin position="407"/>
        <end position="420"/>
    </location>
</feature>
<accession>F7D0Y8</accession>
<dbReference type="GeneTree" id="ENSGT01130000278308"/>
<dbReference type="PRINTS" id="PR00237">
    <property type="entry name" value="GPCRRHODOPSN"/>
</dbReference>
<dbReference type="PANTHER" id="PTHR10489">
    <property type="entry name" value="CELL ADHESION MOLECULE"/>
    <property type="match status" value="1"/>
</dbReference>
<reference evidence="10 11" key="1">
    <citation type="journal article" date="2007" name="Nature">
        <title>Genome of the marsupial Monodelphis domestica reveals innovation in non-coding sequences.</title>
        <authorList>
            <person name="Mikkelsen T.S."/>
            <person name="Wakefield M.J."/>
            <person name="Aken B."/>
            <person name="Amemiya C.T."/>
            <person name="Chang J.L."/>
            <person name="Duke S."/>
            <person name="Garber M."/>
            <person name="Gentles A.J."/>
            <person name="Goodstadt L."/>
            <person name="Heger A."/>
            <person name="Jurka J."/>
            <person name="Kamal M."/>
            <person name="Mauceli E."/>
            <person name="Searle S.M."/>
            <person name="Sharpe T."/>
            <person name="Baker M.L."/>
            <person name="Batzer M.A."/>
            <person name="Benos P.V."/>
            <person name="Belov K."/>
            <person name="Clamp M."/>
            <person name="Cook A."/>
            <person name="Cuff J."/>
            <person name="Das R."/>
            <person name="Davidow L."/>
            <person name="Deakin J.E."/>
            <person name="Fazzari M.J."/>
            <person name="Glass J.L."/>
            <person name="Grabherr M."/>
            <person name="Greally J.M."/>
            <person name="Gu W."/>
            <person name="Hore T.A."/>
            <person name="Huttley G.A."/>
            <person name="Kleber M."/>
            <person name="Jirtle R.L."/>
            <person name="Koina E."/>
            <person name="Lee J.T."/>
            <person name="Mahony S."/>
            <person name="Marra M.A."/>
            <person name="Miller R.D."/>
            <person name="Nicholls R.D."/>
            <person name="Oda M."/>
            <person name="Papenfuss A.T."/>
            <person name="Parra Z.E."/>
            <person name="Pollock D.D."/>
            <person name="Ray D.A."/>
            <person name="Schein J.E."/>
            <person name="Speed T.P."/>
            <person name="Thompson K."/>
            <person name="VandeBerg J.L."/>
            <person name="Wade C.M."/>
            <person name="Walker J.A."/>
            <person name="Waters P.D."/>
            <person name="Webber C."/>
            <person name="Weidman J.R."/>
            <person name="Xie X."/>
            <person name="Zody M.C."/>
            <person name="Baldwin J."/>
            <person name="Abdouelleil A."/>
            <person name="Abdulkadir J."/>
            <person name="Abebe A."/>
            <person name="Abera B."/>
            <person name="Abreu J."/>
            <person name="Acer S.C."/>
            <person name="Aftuck L."/>
            <person name="Alexander A."/>
            <person name="An P."/>
            <person name="Anderson E."/>
            <person name="Anderson S."/>
            <person name="Arachi H."/>
            <person name="Azer M."/>
            <person name="Bachantsang P."/>
            <person name="Barry A."/>
            <person name="Bayul T."/>
            <person name="Berlin A."/>
            <person name="Bessette D."/>
            <person name="Bloom T."/>
            <person name="Bloom T."/>
            <person name="Boguslavskiy L."/>
            <person name="Bonnet C."/>
            <person name="Boukhgalter B."/>
            <person name="Bourzgui I."/>
            <person name="Brown A."/>
            <person name="Cahill P."/>
            <person name="Channer S."/>
            <person name="Cheshatsang Y."/>
            <person name="Chuda L."/>
            <person name="Citroen M."/>
            <person name="Collymore A."/>
            <person name="Cooke P."/>
            <person name="Costello M."/>
            <person name="D'Aco K."/>
            <person name="Daza R."/>
            <person name="De Haan G."/>
            <person name="DeGray S."/>
            <person name="DeMaso C."/>
            <person name="Dhargay N."/>
            <person name="Dooley K."/>
            <person name="Dooley E."/>
            <person name="Doricent M."/>
            <person name="Dorje P."/>
            <person name="Dorjee K."/>
            <person name="Dupes A."/>
            <person name="Elong R."/>
            <person name="Falk J."/>
            <person name="Farina A."/>
            <person name="Faro S."/>
            <person name="Ferguson D."/>
            <person name="Fisher S."/>
            <person name="Foley C.D."/>
            <person name="Franke A."/>
            <person name="Friedrich D."/>
            <person name="Gadbois L."/>
            <person name="Gearin G."/>
            <person name="Gearin C.R."/>
            <person name="Giannoukos G."/>
            <person name="Goode T."/>
            <person name="Graham J."/>
            <person name="Grandbois E."/>
            <person name="Grewal S."/>
            <person name="Gyaltsen K."/>
            <person name="Hafez N."/>
            <person name="Hagos B."/>
            <person name="Hall J."/>
            <person name="Henson C."/>
            <person name="Hollinger A."/>
            <person name="Honan T."/>
            <person name="Huard M.D."/>
            <person name="Hughes L."/>
            <person name="Hurhula B."/>
            <person name="Husby M.E."/>
            <person name="Kamat A."/>
            <person name="Kanga B."/>
            <person name="Kashin S."/>
            <person name="Khazanovich D."/>
            <person name="Kisner P."/>
            <person name="Lance K."/>
            <person name="Lara M."/>
            <person name="Lee W."/>
            <person name="Lennon N."/>
            <person name="Letendre F."/>
            <person name="LeVine R."/>
            <person name="Lipovsky A."/>
            <person name="Liu X."/>
            <person name="Liu J."/>
            <person name="Liu S."/>
            <person name="Lokyitsang T."/>
            <person name="Lokyitsang Y."/>
            <person name="Lubonja R."/>
            <person name="Lui A."/>
            <person name="MacDonald P."/>
            <person name="Magnisalis V."/>
            <person name="Maru K."/>
            <person name="Matthews C."/>
            <person name="McCusker W."/>
            <person name="McDonough S."/>
            <person name="Mehta T."/>
            <person name="Meldrim J."/>
            <person name="Meneus L."/>
            <person name="Mihai O."/>
            <person name="Mihalev A."/>
            <person name="Mihova T."/>
            <person name="Mittelman R."/>
            <person name="Mlenga V."/>
            <person name="Montmayeur A."/>
            <person name="Mulrain L."/>
            <person name="Navidi A."/>
            <person name="Naylor J."/>
            <person name="Negash T."/>
            <person name="Nguyen T."/>
            <person name="Nguyen N."/>
            <person name="Nicol R."/>
            <person name="Norbu C."/>
            <person name="Norbu N."/>
            <person name="Novod N."/>
            <person name="O'Neill B."/>
            <person name="Osman S."/>
            <person name="Markiewicz E."/>
            <person name="Oyono O.L."/>
            <person name="Patti C."/>
            <person name="Phunkhang P."/>
            <person name="Pierre F."/>
            <person name="Priest M."/>
            <person name="Raghuraman S."/>
            <person name="Rege F."/>
            <person name="Reyes R."/>
            <person name="Rise C."/>
            <person name="Rogov P."/>
            <person name="Ross K."/>
            <person name="Ryan E."/>
            <person name="Settipalli S."/>
            <person name="Shea T."/>
            <person name="Sherpa N."/>
            <person name="Shi L."/>
            <person name="Shih D."/>
            <person name="Sparrow T."/>
            <person name="Spaulding J."/>
            <person name="Stalker J."/>
            <person name="Stange-Thomann N."/>
            <person name="Stavropoulos S."/>
            <person name="Stone C."/>
            <person name="Strader C."/>
            <person name="Tesfaye S."/>
            <person name="Thomson T."/>
            <person name="Thoulutsang Y."/>
            <person name="Thoulutsang D."/>
            <person name="Topham K."/>
            <person name="Topping I."/>
            <person name="Tsamla T."/>
            <person name="Vassiliev H."/>
            <person name="Vo A."/>
            <person name="Wangchuk T."/>
            <person name="Wangdi T."/>
            <person name="Weiand M."/>
            <person name="Wilkinson J."/>
            <person name="Wilson A."/>
            <person name="Yadav S."/>
            <person name="Young G."/>
            <person name="Yu Q."/>
            <person name="Zembek L."/>
            <person name="Zhong D."/>
            <person name="Zimmer A."/>
            <person name="Zwirko Z."/>
            <person name="Jaffe D.B."/>
            <person name="Alvarez P."/>
            <person name="Brockman W."/>
            <person name="Butler J."/>
            <person name="Chin C."/>
            <person name="Gnerre S."/>
            <person name="MacCallum I."/>
            <person name="Graves J.A."/>
            <person name="Ponting C.P."/>
            <person name="Breen M."/>
            <person name="Samollow P.B."/>
            <person name="Lander E.S."/>
            <person name="Lindblad-Toh K."/>
        </authorList>
    </citation>
    <scope>NUCLEOTIDE SEQUENCE [LARGE SCALE GENOMIC DNA]</scope>
</reference>
<name>F7D0Y8_MONDO</name>
<protein>
    <submittedName>
        <fullName evidence="10">Uncharacterized protein</fullName>
    </submittedName>
</protein>
<feature type="transmembrane region" description="Helical" evidence="9">
    <location>
        <begin position="300"/>
        <end position="321"/>
    </location>
</feature>
<keyword evidence="4" id="KW-0297">G-protein coupled receptor</keyword>
<dbReference type="Gene3D" id="1.20.1070.10">
    <property type="entry name" value="Rhodopsin 7-helix transmembrane proteins"/>
    <property type="match status" value="1"/>
</dbReference>
<dbReference type="GO" id="GO:0007204">
    <property type="term" value="P:positive regulation of cytosolic calcium ion concentration"/>
    <property type="evidence" value="ECO:0000318"/>
    <property type="project" value="GO_Central"/>
</dbReference>
<evidence type="ECO:0000256" key="9">
    <source>
        <dbReference type="SAM" id="Phobius"/>
    </source>
</evidence>
<dbReference type="eggNOG" id="KOG3656">
    <property type="taxonomic scope" value="Eukaryota"/>
</dbReference>
<dbReference type="Ensembl" id="ENSMODT00000039496.2">
    <property type="protein sequence ID" value="ENSMODP00000037892.2"/>
    <property type="gene ID" value="ENSMODG00000025367.2"/>
</dbReference>
<feature type="transmembrane region" description="Helical" evidence="9">
    <location>
        <begin position="241"/>
        <end position="264"/>
    </location>
</feature>
<organism evidence="10 11">
    <name type="scientific">Monodelphis domestica</name>
    <name type="common">Gray short-tailed opossum</name>
    <dbReference type="NCBI Taxonomy" id="13616"/>
    <lineage>
        <taxon>Eukaryota</taxon>
        <taxon>Metazoa</taxon>
        <taxon>Chordata</taxon>
        <taxon>Craniata</taxon>
        <taxon>Vertebrata</taxon>
        <taxon>Euteleostomi</taxon>
        <taxon>Mammalia</taxon>
        <taxon>Metatheria</taxon>
        <taxon>Didelphimorphia</taxon>
        <taxon>Didelphidae</taxon>
        <taxon>Monodelphis</taxon>
    </lineage>
</organism>
<dbReference type="GO" id="GO:0060326">
    <property type="term" value="P:cell chemotaxis"/>
    <property type="evidence" value="ECO:0000318"/>
    <property type="project" value="GO_Central"/>
</dbReference>
<feature type="transmembrane region" description="Helical" evidence="9">
    <location>
        <begin position="69"/>
        <end position="92"/>
    </location>
</feature>
<feature type="transmembrane region" description="Helical" evidence="9">
    <location>
        <begin position="104"/>
        <end position="125"/>
    </location>
</feature>
<evidence type="ECO:0000256" key="4">
    <source>
        <dbReference type="ARBA" id="ARBA00023040"/>
    </source>
</evidence>
<evidence type="ECO:0000256" key="6">
    <source>
        <dbReference type="ARBA" id="ARBA00023170"/>
    </source>
</evidence>